<dbReference type="Proteomes" id="UP000829196">
    <property type="component" value="Unassembled WGS sequence"/>
</dbReference>
<accession>A0A8T3C4B9</accession>
<name>A0A8T3C4B9_DENNO</name>
<evidence type="ECO:0000313" key="2">
    <source>
        <dbReference type="EMBL" id="KAI0524378.1"/>
    </source>
</evidence>
<dbReference type="EMBL" id="JAGYWB010000004">
    <property type="protein sequence ID" value="KAI0524378.1"/>
    <property type="molecule type" value="Genomic_DNA"/>
</dbReference>
<reference evidence="2" key="1">
    <citation type="journal article" date="2022" name="Front. Genet.">
        <title>Chromosome-Scale Assembly of the Dendrobium nobile Genome Provides Insights Into the Molecular Mechanism of the Biosynthesis of the Medicinal Active Ingredient of Dendrobium.</title>
        <authorList>
            <person name="Xu Q."/>
            <person name="Niu S.-C."/>
            <person name="Li K.-L."/>
            <person name="Zheng P.-J."/>
            <person name="Zhang X.-J."/>
            <person name="Jia Y."/>
            <person name="Liu Y."/>
            <person name="Niu Y.-X."/>
            <person name="Yu L.-H."/>
            <person name="Chen D.-F."/>
            <person name="Zhang G.-Q."/>
        </authorList>
    </citation>
    <scope>NUCLEOTIDE SEQUENCE</scope>
    <source>
        <tissue evidence="2">Leaf</tissue>
    </source>
</reference>
<dbReference type="AlphaFoldDB" id="A0A8T3C4B9"/>
<sequence length="83" mass="9043">MRCPIPTSAVSILEPIVFIALKPQQQDISNNSLNLSKNRPSVSLGHLQKELKQLGPITTTPRKRKNATNENLGGNLGPLNDLC</sequence>
<protein>
    <submittedName>
        <fullName evidence="2">Uncharacterized protein</fullName>
    </submittedName>
</protein>
<organism evidence="2 3">
    <name type="scientific">Dendrobium nobile</name>
    <name type="common">Orchid</name>
    <dbReference type="NCBI Taxonomy" id="94219"/>
    <lineage>
        <taxon>Eukaryota</taxon>
        <taxon>Viridiplantae</taxon>
        <taxon>Streptophyta</taxon>
        <taxon>Embryophyta</taxon>
        <taxon>Tracheophyta</taxon>
        <taxon>Spermatophyta</taxon>
        <taxon>Magnoliopsida</taxon>
        <taxon>Liliopsida</taxon>
        <taxon>Asparagales</taxon>
        <taxon>Orchidaceae</taxon>
        <taxon>Epidendroideae</taxon>
        <taxon>Malaxideae</taxon>
        <taxon>Dendrobiinae</taxon>
        <taxon>Dendrobium</taxon>
    </lineage>
</organism>
<evidence type="ECO:0000313" key="3">
    <source>
        <dbReference type="Proteomes" id="UP000829196"/>
    </source>
</evidence>
<gene>
    <name evidence="2" type="ORF">KFK09_003745</name>
</gene>
<comment type="caution">
    <text evidence="2">The sequence shown here is derived from an EMBL/GenBank/DDBJ whole genome shotgun (WGS) entry which is preliminary data.</text>
</comment>
<feature type="region of interest" description="Disordered" evidence="1">
    <location>
        <begin position="54"/>
        <end position="83"/>
    </location>
</feature>
<keyword evidence="3" id="KW-1185">Reference proteome</keyword>
<evidence type="ECO:0000256" key="1">
    <source>
        <dbReference type="SAM" id="MobiDB-lite"/>
    </source>
</evidence>
<feature type="compositionally biased region" description="Low complexity" evidence="1">
    <location>
        <begin position="71"/>
        <end position="83"/>
    </location>
</feature>
<proteinExistence type="predicted"/>